<organism evidence="1 2">
    <name type="scientific">Paenibacillus pasadenensis</name>
    <dbReference type="NCBI Taxonomy" id="217090"/>
    <lineage>
        <taxon>Bacteria</taxon>
        <taxon>Bacillati</taxon>
        <taxon>Bacillota</taxon>
        <taxon>Bacilli</taxon>
        <taxon>Bacillales</taxon>
        <taxon>Paenibacillaceae</taxon>
        <taxon>Paenibacillus</taxon>
    </lineage>
</organism>
<proteinExistence type="predicted"/>
<comment type="caution">
    <text evidence="1">The sequence shown here is derived from an EMBL/GenBank/DDBJ whole genome shotgun (WGS) entry which is preliminary data.</text>
</comment>
<name>A0A2N5NBL1_9BACL</name>
<sequence length="38" mass="4377">MPPDLPIATSEAVVSVRLLRKLMILTDLIPSDLRRMEW</sequence>
<accession>A0A2N5NBL1</accession>
<reference evidence="1 2" key="1">
    <citation type="submission" date="2017-05" db="EMBL/GenBank/DDBJ databases">
        <title>Functional genome analysis of Paenibacillus pasadenensis strain R16: insights on endophytic life style and antifungal activity.</title>
        <authorList>
            <person name="Passera A."/>
            <person name="Marcolungo L."/>
            <person name="Casati P."/>
            <person name="Brasca M."/>
            <person name="Quaglino F."/>
            <person name="Delledonne M."/>
        </authorList>
    </citation>
    <scope>NUCLEOTIDE SEQUENCE [LARGE SCALE GENOMIC DNA]</scope>
    <source>
        <strain evidence="1 2">R16</strain>
    </source>
</reference>
<dbReference type="AlphaFoldDB" id="A0A2N5NBL1"/>
<evidence type="ECO:0000313" key="2">
    <source>
        <dbReference type="Proteomes" id="UP000234789"/>
    </source>
</evidence>
<gene>
    <name evidence="1" type="ORF">B8V81_1937</name>
</gene>
<evidence type="ECO:0000313" key="1">
    <source>
        <dbReference type="EMBL" id="PLT47713.1"/>
    </source>
</evidence>
<dbReference type="Proteomes" id="UP000234789">
    <property type="component" value="Unassembled WGS sequence"/>
</dbReference>
<protein>
    <submittedName>
        <fullName evidence="1">Uncharacterized protein</fullName>
    </submittedName>
</protein>
<keyword evidence="2" id="KW-1185">Reference proteome</keyword>
<dbReference type="EMBL" id="NFEZ01000003">
    <property type="protein sequence ID" value="PLT47713.1"/>
    <property type="molecule type" value="Genomic_DNA"/>
</dbReference>